<keyword evidence="5" id="KW-1185">Reference proteome</keyword>
<feature type="region of interest" description="Disordered" evidence="2">
    <location>
        <begin position="379"/>
        <end position="455"/>
    </location>
</feature>
<dbReference type="InterPro" id="IPR008984">
    <property type="entry name" value="SMAD_FHA_dom_sf"/>
</dbReference>
<dbReference type="AlphaFoldDB" id="A0A8J4PY85"/>
<dbReference type="OrthoDB" id="21676at2759"/>
<accession>A0A8J4PY85</accession>
<dbReference type="Pfam" id="PF00498">
    <property type="entry name" value="FHA"/>
    <property type="match status" value="1"/>
</dbReference>
<comment type="caution">
    <text evidence="4">The sequence shown here is derived from an EMBL/GenBank/DDBJ whole genome shotgun (WGS) entry which is preliminary data.</text>
</comment>
<reference evidence="4" key="1">
    <citation type="submission" date="2020-01" db="EMBL/GenBank/DDBJ databases">
        <title>Development of genomics and gene disruption for Polysphondylium violaceum indicates a role for the polyketide synthase stlB in stalk morphogenesis.</title>
        <authorList>
            <person name="Narita B."/>
            <person name="Kawabe Y."/>
            <person name="Kin K."/>
            <person name="Saito T."/>
            <person name="Gibbs R."/>
            <person name="Kuspa A."/>
            <person name="Muzny D."/>
            <person name="Queller D."/>
            <person name="Richards S."/>
            <person name="Strassman J."/>
            <person name="Sucgang R."/>
            <person name="Worley K."/>
            <person name="Schaap P."/>
        </authorList>
    </citation>
    <scope>NUCLEOTIDE SEQUENCE</scope>
    <source>
        <strain evidence="4">QSvi11</strain>
    </source>
</reference>
<feature type="compositionally biased region" description="Polar residues" evidence="2">
    <location>
        <begin position="393"/>
        <end position="414"/>
    </location>
</feature>
<dbReference type="Proteomes" id="UP000695562">
    <property type="component" value="Unassembled WGS sequence"/>
</dbReference>
<feature type="region of interest" description="Disordered" evidence="2">
    <location>
        <begin position="658"/>
        <end position="698"/>
    </location>
</feature>
<dbReference type="EMBL" id="AJWJ01000071">
    <property type="protein sequence ID" value="KAF2076131.1"/>
    <property type="molecule type" value="Genomic_DNA"/>
</dbReference>
<dbReference type="CDD" id="cd00060">
    <property type="entry name" value="FHA"/>
    <property type="match status" value="1"/>
</dbReference>
<feature type="compositionally biased region" description="Acidic residues" evidence="2">
    <location>
        <begin position="675"/>
        <end position="698"/>
    </location>
</feature>
<dbReference type="InterPro" id="IPR000253">
    <property type="entry name" value="FHA_dom"/>
</dbReference>
<evidence type="ECO:0000256" key="2">
    <source>
        <dbReference type="SAM" id="MobiDB-lite"/>
    </source>
</evidence>
<feature type="compositionally biased region" description="Acidic residues" evidence="2">
    <location>
        <begin position="658"/>
        <end position="667"/>
    </location>
</feature>
<evidence type="ECO:0000259" key="3">
    <source>
        <dbReference type="Pfam" id="PF00498"/>
    </source>
</evidence>
<organism evidence="4 5">
    <name type="scientific">Polysphondylium violaceum</name>
    <dbReference type="NCBI Taxonomy" id="133409"/>
    <lineage>
        <taxon>Eukaryota</taxon>
        <taxon>Amoebozoa</taxon>
        <taxon>Evosea</taxon>
        <taxon>Eumycetozoa</taxon>
        <taxon>Dictyostelia</taxon>
        <taxon>Dictyosteliales</taxon>
        <taxon>Dictyosteliaceae</taxon>
        <taxon>Polysphondylium</taxon>
    </lineage>
</organism>
<sequence length="698" mass="78893">MEVLNVTDELKEKMVITNNSAKGDMAPNINTSANSITLSADSVDNSHNNNGKSKSGDTTQRDCYAHIYTFERDGTMNKNGAPMKRKVYTVGRRDDNDLQLKRPEVRGKHISIKYDGSKFILVPLVPIQVSDTIRLNGIPWIYKPTELVDNDIISICGRSFKIKFNASVSPTPNKDEPEEFNPEHPCILDRIQELLENLTDLVANKTKPTIDRPRSLSKPVSKEVVKNSNLNSNINNDIDVSPIKSKPATKTTPIAEVPIPTTTTATIKKTTTTAKITIPPKGKNISIVATVPIETPPTLPTPSTPSTPSTPKRKLTPKVQPPSDSDSSESSESEKEDQVVSKSAFGSVKRKPTSTSSVKSVNNLNKSVEIEVGDKIKKDNRRYIPTEPKRNSKPVTHTVATSTKKQPTQIQRKQPTPVIKEEEEEEDDDDDDEESEDEKEIKKEIKKEKHVGKKEKGEEIDIKLSTHQIKDINNGVRGLDRETAKLLTNLLKEEMVPKPAELNQFQANMVVVFDEIEKLKTNLEVAEYLAEPFRVLHRRPHMDAQFLIEYYSNITPFSLRLIQSRVYSRKYTTVKEIFEAIDVLSLNCIYSNVASNEFGANYCLLSLYLRYHFVQEMQKLFKGKVINNELKNCQEALNKGLKEYKKASRIIITHEEEENVDVIDENEKEVNGNQDSEEEESDGERDQEQEDEESEEDE</sequence>
<dbReference type="SUPFAM" id="SSF49879">
    <property type="entry name" value="SMAD/FHA domain"/>
    <property type="match status" value="1"/>
</dbReference>
<protein>
    <recommendedName>
        <fullName evidence="3">FHA domain-containing protein</fullName>
    </recommendedName>
</protein>
<evidence type="ECO:0000256" key="1">
    <source>
        <dbReference type="ARBA" id="ARBA00023117"/>
    </source>
</evidence>
<proteinExistence type="predicted"/>
<feature type="compositionally biased region" description="Acidic residues" evidence="2">
    <location>
        <begin position="421"/>
        <end position="438"/>
    </location>
</feature>
<evidence type="ECO:0000313" key="5">
    <source>
        <dbReference type="Proteomes" id="UP000695562"/>
    </source>
</evidence>
<feature type="compositionally biased region" description="Low complexity" evidence="2">
    <location>
        <begin position="353"/>
        <end position="364"/>
    </location>
</feature>
<dbReference type="SUPFAM" id="SSF47370">
    <property type="entry name" value="Bromodomain"/>
    <property type="match status" value="1"/>
</dbReference>
<keyword evidence="1" id="KW-0103">Bromodomain</keyword>
<feature type="region of interest" description="Disordered" evidence="2">
    <location>
        <begin position="293"/>
        <end position="364"/>
    </location>
</feature>
<feature type="compositionally biased region" description="Pro residues" evidence="2">
    <location>
        <begin position="294"/>
        <end position="305"/>
    </location>
</feature>
<dbReference type="InterPro" id="IPR036427">
    <property type="entry name" value="Bromodomain-like_sf"/>
</dbReference>
<feature type="domain" description="FHA" evidence="3">
    <location>
        <begin position="88"/>
        <end position="155"/>
    </location>
</feature>
<gene>
    <name evidence="4" type="ORF">CYY_002538</name>
</gene>
<name>A0A8J4PY85_9MYCE</name>
<dbReference type="Gene3D" id="2.60.200.20">
    <property type="match status" value="1"/>
</dbReference>
<evidence type="ECO:0000313" key="4">
    <source>
        <dbReference type="EMBL" id="KAF2076131.1"/>
    </source>
</evidence>
<feature type="compositionally biased region" description="Basic and acidic residues" evidence="2">
    <location>
        <begin position="379"/>
        <end position="390"/>
    </location>
</feature>